<comment type="similarity">
    <text evidence="1">Belongs to the prefoldin subunit beta family.</text>
</comment>
<organism evidence="7 8">
    <name type="scientific">Gouania willdenowi</name>
    <name type="common">Blunt-snouted clingfish</name>
    <name type="synonym">Lepadogaster willdenowi</name>
    <dbReference type="NCBI Taxonomy" id="441366"/>
    <lineage>
        <taxon>Eukaryota</taxon>
        <taxon>Metazoa</taxon>
        <taxon>Chordata</taxon>
        <taxon>Craniata</taxon>
        <taxon>Vertebrata</taxon>
        <taxon>Euteleostomi</taxon>
        <taxon>Actinopterygii</taxon>
        <taxon>Neopterygii</taxon>
        <taxon>Teleostei</taxon>
        <taxon>Neoteleostei</taxon>
        <taxon>Acanthomorphata</taxon>
        <taxon>Ovalentaria</taxon>
        <taxon>Blenniimorphae</taxon>
        <taxon>Blenniiformes</taxon>
        <taxon>Gobiesocoidei</taxon>
        <taxon>Gobiesocidae</taxon>
        <taxon>Gobiesocinae</taxon>
        <taxon>Gouania</taxon>
    </lineage>
</organism>
<dbReference type="PANTHER" id="PTHR20903:SF0">
    <property type="entry name" value="PREFOLDIN SUBUNIT 1"/>
    <property type="match status" value="1"/>
</dbReference>
<dbReference type="GO" id="GO:0044183">
    <property type="term" value="F:protein folding chaperone"/>
    <property type="evidence" value="ECO:0007669"/>
    <property type="project" value="TreeGrafter"/>
</dbReference>
<dbReference type="SUPFAM" id="SSF46579">
    <property type="entry name" value="Prefoldin"/>
    <property type="match status" value="1"/>
</dbReference>
<feature type="coiled-coil region" evidence="6">
    <location>
        <begin position="77"/>
        <end position="111"/>
    </location>
</feature>
<dbReference type="CTD" id="5201"/>
<dbReference type="AlphaFoldDB" id="A0A8C5DKB9"/>
<proteinExistence type="inferred from homology"/>
<dbReference type="GO" id="GO:0051082">
    <property type="term" value="F:unfolded protein binding"/>
    <property type="evidence" value="ECO:0007669"/>
    <property type="project" value="InterPro"/>
</dbReference>
<dbReference type="GO" id="GO:0016272">
    <property type="term" value="C:prefoldin complex"/>
    <property type="evidence" value="ECO:0007669"/>
    <property type="project" value="InterPro"/>
</dbReference>
<reference evidence="7" key="1">
    <citation type="submission" date="2020-06" db="EMBL/GenBank/DDBJ databases">
        <authorList>
            <consortium name="Wellcome Sanger Institute Data Sharing"/>
        </authorList>
    </citation>
    <scope>NUCLEOTIDE SEQUENCE [LARGE SCALE GENOMIC DNA]</scope>
</reference>
<accession>A0A8C5DKB9</accession>
<dbReference type="GeneID" id="114475863"/>
<evidence type="ECO:0000256" key="4">
    <source>
        <dbReference type="ARBA" id="ARBA00024667"/>
    </source>
</evidence>
<dbReference type="PANTHER" id="PTHR20903">
    <property type="entry name" value="PREFOLDIN SUBUNIT 1-RELATED"/>
    <property type="match status" value="1"/>
</dbReference>
<keyword evidence="8" id="KW-1185">Reference proteome</keyword>
<comment type="subunit">
    <text evidence="2">Heterohexamer of two PFD-alpha type and four PFD-beta type subunits.</text>
</comment>
<evidence type="ECO:0000256" key="1">
    <source>
        <dbReference type="ARBA" id="ARBA00008045"/>
    </source>
</evidence>
<evidence type="ECO:0000256" key="6">
    <source>
        <dbReference type="SAM" id="Coils"/>
    </source>
</evidence>
<sequence length="122" mass="14520">MAVYVDPELKRAFSELQMKKLDVQQKVKMVDLQMEQLKRMQKHAELTHTEVNALPDNTHLYQGVGRMFILQPREEIRNQLIDKKKTAEGKIKELEKKKVYHERSVKDAEDNIREMLMSRRAQ</sequence>
<dbReference type="InterPro" id="IPR002777">
    <property type="entry name" value="PFD_beta-like"/>
</dbReference>
<protein>
    <recommendedName>
        <fullName evidence="5">Prefoldin subunit 1</fullName>
    </recommendedName>
</protein>
<evidence type="ECO:0000256" key="5">
    <source>
        <dbReference type="ARBA" id="ARBA00039325"/>
    </source>
</evidence>
<evidence type="ECO:0000313" key="7">
    <source>
        <dbReference type="Ensembl" id="ENSGWIP00000008154.1"/>
    </source>
</evidence>
<dbReference type="Pfam" id="PF01920">
    <property type="entry name" value="Prefoldin_2"/>
    <property type="match status" value="1"/>
</dbReference>
<name>A0A8C5DKB9_GOUWI</name>
<dbReference type="Gene3D" id="1.10.287.370">
    <property type="match status" value="1"/>
</dbReference>
<dbReference type="Ensembl" id="ENSGWIT00000009111.1">
    <property type="protein sequence ID" value="ENSGWIP00000008154.1"/>
    <property type="gene ID" value="ENSGWIG00000004808.1"/>
</dbReference>
<reference evidence="7" key="2">
    <citation type="submission" date="2025-08" db="UniProtKB">
        <authorList>
            <consortium name="Ensembl"/>
        </authorList>
    </citation>
    <scope>IDENTIFICATION</scope>
</reference>
<dbReference type="Proteomes" id="UP000694680">
    <property type="component" value="Chromosome 14"/>
</dbReference>
<evidence type="ECO:0000256" key="2">
    <source>
        <dbReference type="ARBA" id="ARBA00011695"/>
    </source>
</evidence>
<dbReference type="CDD" id="cd23164">
    <property type="entry name" value="Prefoldin_1"/>
    <property type="match status" value="1"/>
</dbReference>
<reference evidence="7" key="3">
    <citation type="submission" date="2025-09" db="UniProtKB">
        <authorList>
            <consortium name="Ensembl"/>
        </authorList>
    </citation>
    <scope>IDENTIFICATION</scope>
</reference>
<gene>
    <name evidence="7" type="primary">pfdn1</name>
</gene>
<dbReference type="OrthoDB" id="5242628at2759"/>
<keyword evidence="6" id="KW-0175">Coiled coil</keyword>
<evidence type="ECO:0000256" key="3">
    <source>
        <dbReference type="ARBA" id="ARBA00023186"/>
    </source>
</evidence>
<keyword evidence="3" id="KW-0143">Chaperone</keyword>
<dbReference type="GO" id="GO:0005737">
    <property type="term" value="C:cytoplasm"/>
    <property type="evidence" value="ECO:0007669"/>
    <property type="project" value="TreeGrafter"/>
</dbReference>
<dbReference type="RefSeq" id="XP_028322822.1">
    <property type="nucleotide sequence ID" value="XM_028467021.1"/>
</dbReference>
<evidence type="ECO:0000313" key="8">
    <source>
        <dbReference type="Proteomes" id="UP000694680"/>
    </source>
</evidence>
<comment type="function">
    <text evidence="4">Binds specifically to cytosolic chaperonin (c-CPN) and transfers target proteins to it. Binds to nascent polypeptide chain and promotes folding in an environment in which there are many competing pathways for nonnative proteins.</text>
</comment>
<dbReference type="InterPro" id="IPR009053">
    <property type="entry name" value="Prefoldin"/>
</dbReference>